<dbReference type="AlphaFoldDB" id="A0A7J6IZ31"/>
<reference evidence="1 2" key="1">
    <citation type="submission" date="2012-08" db="EMBL/GenBank/DDBJ databases">
        <authorList>
            <person name="Gan P.H.P."/>
            <person name="Ikeda K."/>
            <person name="Irieda H."/>
            <person name="Narusaka M."/>
            <person name="O'Connell R.J."/>
            <person name="Narusaka Y."/>
            <person name="Takano Y."/>
            <person name="Kubo Y."/>
            <person name="Shirasu K."/>
        </authorList>
    </citation>
    <scope>NUCLEOTIDE SEQUENCE [LARGE SCALE GENOMIC DNA]</scope>
    <source>
        <strain evidence="1 2">Nara gc5</strain>
    </source>
</reference>
<organism evidence="1 2">
    <name type="scientific">Colletotrichum fructicola (strain Nara gc5)</name>
    <name type="common">Anthracnose fungus</name>
    <name type="synonym">Colletotrichum gloeosporioides (strain Nara gc5)</name>
    <dbReference type="NCBI Taxonomy" id="1213859"/>
    <lineage>
        <taxon>Eukaryota</taxon>
        <taxon>Fungi</taxon>
        <taxon>Dikarya</taxon>
        <taxon>Ascomycota</taxon>
        <taxon>Pezizomycotina</taxon>
        <taxon>Sordariomycetes</taxon>
        <taxon>Hypocreomycetidae</taxon>
        <taxon>Glomerellales</taxon>
        <taxon>Glomerellaceae</taxon>
        <taxon>Colletotrichum</taxon>
        <taxon>Colletotrichum gloeosporioides species complex</taxon>
    </lineage>
</organism>
<name>A0A7J6IZ31_COLFN</name>
<sequence length="88" mass="9638">MIGIRDLLRYAATGTPEGLSALLVSRVTATCAGLAQFLLVVRPTNLRKLGMMSNCQQRVLIPRVQPLTLNLFLITRSPGNTVTVHIHK</sequence>
<dbReference type="OrthoDB" id="10284543at2759"/>
<dbReference type="EMBL" id="ANPB02000005">
    <property type="protein sequence ID" value="KAF4482544.1"/>
    <property type="molecule type" value="Genomic_DNA"/>
</dbReference>
<proteinExistence type="predicted"/>
<dbReference type="GeneID" id="43603624"/>
<accession>A0A7J6IZ31</accession>
<dbReference type="RefSeq" id="XP_066008449.1">
    <property type="nucleotide sequence ID" value="XM_066152086.1"/>
</dbReference>
<protein>
    <submittedName>
        <fullName evidence="1">Uncharacterized protein</fullName>
    </submittedName>
</protein>
<keyword evidence="2" id="KW-1185">Reference proteome</keyword>
<reference evidence="1 2" key="2">
    <citation type="submission" date="2020-04" db="EMBL/GenBank/DDBJ databases">
        <title>Genome sequencing and assembly of multiple isolates from the Colletotrichum gloeosporioides species complex.</title>
        <authorList>
            <person name="Gan P."/>
            <person name="Shirasu K."/>
        </authorList>
    </citation>
    <scope>NUCLEOTIDE SEQUENCE [LARGE SCALE GENOMIC DNA]</scope>
    <source>
        <strain evidence="1 2">Nara gc5</strain>
    </source>
</reference>
<gene>
    <name evidence="1" type="ORF">CGGC5_v008920</name>
</gene>
<comment type="caution">
    <text evidence="1">The sequence shown here is derived from an EMBL/GenBank/DDBJ whole genome shotgun (WGS) entry which is preliminary data.</text>
</comment>
<evidence type="ECO:0000313" key="1">
    <source>
        <dbReference type="EMBL" id="KAF4482544.1"/>
    </source>
</evidence>
<dbReference type="InParanoid" id="A0A7J6IZ31"/>
<evidence type="ECO:0000313" key="2">
    <source>
        <dbReference type="Proteomes" id="UP000011096"/>
    </source>
</evidence>
<dbReference type="Proteomes" id="UP000011096">
    <property type="component" value="Unassembled WGS sequence"/>
</dbReference>